<feature type="compositionally biased region" description="Basic and acidic residues" evidence="1">
    <location>
        <begin position="97"/>
        <end position="110"/>
    </location>
</feature>
<proteinExistence type="predicted"/>
<evidence type="ECO:0000256" key="1">
    <source>
        <dbReference type="SAM" id="MobiDB-lite"/>
    </source>
</evidence>
<keyword evidence="3" id="KW-1185">Reference proteome</keyword>
<dbReference type="Proteomes" id="UP001153076">
    <property type="component" value="Unassembled WGS sequence"/>
</dbReference>
<sequence length="240" mass="27784">MEAIKKESVASYEWLLGEPVENWARYTFPVHLKCPDNTTNFVESFNDKIELHRHKLVFTLLEEIRRKFMKTIANRFKAERECPKLGPRPVQLKRGRPPCDRRRDKIEKRKVYNRTNTLRCSKCKQFGHNSKSHRENNVLQIRREKDKPRKPKVGEKRRVGRPSKVDKNTLKKAKTTEGTSSQPTTVTPSSSKLHRTLSSSSQLVTAQPSSRAPPSSTRQTRSHTILANATRQTRSQTKQA</sequence>
<evidence type="ECO:0000313" key="2">
    <source>
        <dbReference type="EMBL" id="KAJ8439595.1"/>
    </source>
</evidence>
<feature type="compositionally biased region" description="Polar residues" evidence="1">
    <location>
        <begin position="202"/>
        <end position="240"/>
    </location>
</feature>
<name>A0A9Q1K9X0_9CARY</name>
<accession>A0A9Q1K9X0</accession>
<feature type="region of interest" description="Disordered" evidence="1">
    <location>
        <begin position="84"/>
        <end position="111"/>
    </location>
</feature>
<reference evidence="2" key="1">
    <citation type="submission" date="2022-04" db="EMBL/GenBank/DDBJ databases">
        <title>Carnegiea gigantea Genome sequencing and assembly v2.</title>
        <authorList>
            <person name="Copetti D."/>
            <person name="Sanderson M.J."/>
            <person name="Burquez A."/>
            <person name="Wojciechowski M.F."/>
        </authorList>
    </citation>
    <scope>NUCLEOTIDE SEQUENCE</scope>
    <source>
        <strain evidence="2">SGP5-SGP5p</strain>
        <tissue evidence="2">Aerial part</tissue>
    </source>
</reference>
<feature type="compositionally biased region" description="Low complexity" evidence="1">
    <location>
        <begin position="179"/>
        <end position="201"/>
    </location>
</feature>
<protein>
    <submittedName>
        <fullName evidence="2">Uncharacterized protein</fullName>
    </submittedName>
</protein>
<dbReference type="EMBL" id="JAKOGI010000216">
    <property type="protein sequence ID" value="KAJ8439595.1"/>
    <property type="molecule type" value="Genomic_DNA"/>
</dbReference>
<feature type="compositionally biased region" description="Basic and acidic residues" evidence="1">
    <location>
        <begin position="132"/>
        <end position="169"/>
    </location>
</feature>
<dbReference type="AlphaFoldDB" id="A0A9Q1K9X0"/>
<comment type="caution">
    <text evidence="2">The sequence shown here is derived from an EMBL/GenBank/DDBJ whole genome shotgun (WGS) entry which is preliminary data.</text>
</comment>
<evidence type="ECO:0000313" key="3">
    <source>
        <dbReference type="Proteomes" id="UP001153076"/>
    </source>
</evidence>
<feature type="region of interest" description="Disordered" evidence="1">
    <location>
        <begin position="125"/>
        <end position="240"/>
    </location>
</feature>
<dbReference type="OrthoDB" id="684345at2759"/>
<organism evidence="2 3">
    <name type="scientific">Carnegiea gigantea</name>
    <dbReference type="NCBI Taxonomy" id="171969"/>
    <lineage>
        <taxon>Eukaryota</taxon>
        <taxon>Viridiplantae</taxon>
        <taxon>Streptophyta</taxon>
        <taxon>Embryophyta</taxon>
        <taxon>Tracheophyta</taxon>
        <taxon>Spermatophyta</taxon>
        <taxon>Magnoliopsida</taxon>
        <taxon>eudicotyledons</taxon>
        <taxon>Gunneridae</taxon>
        <taxon>Pentapetalae</taxon>
        <taxon>Caryophyllales</taxon>
        <taxon>Cactineae</taxon>
        <taxon>Cactaceae</taxon>
        <taxon>Cactoideae</taxon>
        <taxon>Echinocereeae</taxon>
        <taxon>Carnegiea</taxon>
    </lineage>
</organism>
<gene>
    <name evidence="2" type="ORF">Cgig2_024182</name>
</gene>